<keyword evidence="4" id="KW-1185">Reference proteome</keyword>
<sequence length="469" mass="53877">MLSKSDIPQDTPQKCIDALRKGDYSSVLNLGKLVYDKYRPLNDGKVLGADDVTPLMASLLAETDITLDDIVKIQHGIQSSPDGLQQQYYSTQMMSAATTLLSYEAWLVKQQGNQAKLPEEIRQMVRDKVAEAIARPEDPKKDAAKEVVKKTMLDMDKEMLILIDKERSFQRVFAYAVNHLIKENVDQIREKGKLISDYLDRIEAYIEALDRESKTLKAEVRDLRNDLEELNKKIDTLPSEDFAAQKNELDKNITSRQESLSAIEKSRRGAYTRKLETMDQLSILITQPEKFKDSQMLENHILGLLKRITNGRDQISAKETLSELPDEVSLLNLQQKIESYLDFLDKKRPDKDPRWLKTYEARKGAAENMLIIVKTASLREPAKTLEYLQNHIKTIENNRPGLFELGFIDWVKSFFKKYEAEMVKETDVSLESTQNELQTLRANFVEQKKALGELREEEIVDPQSQSKLS</sequence>
<reference evidence="3" key="1">
    <citation type="submission" date="2017-12" db="EMBL/GenBank/DDBJ databases">
        <title>FDA dAtabase for Regulatory Grade micrObial Sequences (FDA-ARGOS): Supporting development and validation of Infectious Disease Dx tests.</title>
        <authorList>
            <person name="Kerrigan L."/>
            <person name="Tallon L.J."/>
            <person name="Sadzewicz L."/>
            <person name="Sengamalay N."/>
            <person name="Ott S."/>
            <person name="Godinez A."/>
            <person name="Nagaraj S."/>
            <person name="Vavikolanu K."/>
            <person name="Aluvathingal J."/>
            <person name="Nadendla S."/>
            <person name="Sichtig H."/>
        </authorList>
    </citation>
    <scope>NUCLEOTIDE SEQUENCE [LARGE SCALE GENOMIC DNA]</scope>
    <source>
        <strain evidence="3">FDAARGOS_200</strain>
    </source>
</reference>
<dbReference type="Proteomes" id="UP000192511">
    <property type="component" value="Unassembled WGS sequence"/>
</dbReference>
<feature type="domain" description="Lpg0393-like VPS9-like" evidence="2">
    <location>
        <begin position="15"/>
        <end position="115"/>
    </location>
</feature>
<protein>
    <recommendedName>
        <fullName evidence="2">Lpg0393-like VPS9-like domain-containing protein</fullName>
    </recommendedName>
</protein>
<evidence type="ECO:0000256" key="1">
    <source>
        <dbReference type="SAM" id="Coils"/>
    </source>
</evidence>
<evidence type="ECO:0000313" key="4">
    <source>
        <dbReference type="Proteomes" id="UP000192511"/>
    </source>
</evidence>
<dbReference type="EMBL" id="NBTX02000004">
    <property type="protein sequence ID" value="PNL60360.1"/>
    <property type="molecule type" value="Genomic_DNA"/>
</dbReference>
<evidence type="ECO:0000313" key="3">
    <source>
        <dbReference type="EMBL" id="PNL60360.1"/>
    </source>
</evidence>
<dbReference type="GeneID" id="98064739"/>
<gene>
    <name evidence="3" type="ORF">A6J39_003550</name>
</gene>
<feature type="coiled-coil region" evidence="1">
    <location>
        <begin position="199"/>
        <end position="240"/>
    </location>
</feature>
<evidence type="ECO:0000259" key="2">
    <source>
        <dbReference type="Pfam" id="PF22035"/>
    </source>
</evidence>
<proteinExistence type="predicted"/>
<comment type="caution">
    <text evidence="3">The sequence shown here is derived from an EMBL/GenBank/DDBJ whole genome shotgun (WGS) entry which is preliminary data.</text>
</comment>
<dbReference type="RefSeq" id="WP_019234118.1">
    <property type="nucleotide sequence ID" value="NZ_CAAAHR010000002.1"/>
</dbReference>
<name>A0AAX0WQG6_9GAMM</name>
<organism evidence="3 4">
    <name type="scientific">Legionella anisa</name>
    <dbReference type="NCBI Taxonomy" id="28082"/>
    <lineage>
        <taxon>Bacteria</taxon>
        <taxon>Pseudomonadati</taxon>
        <taxon>Pseudomonadota</taxon>
        <taxon>Gammaproteobacteria</taxon>
        <taxon>Legionellales</taxon>
        <taxon>Legionellaceae</taxon>
        <taxon>Legionella</taxon>
    </lineage>
</organism>
<keyword evidence="1" id="KW-0175">Coiled coil</keyword>
<dbReference type="Pfam" id="PF22035">
    <property type="entry name" value="Lpg0393_VPS9"/>
    <property type="match status" value="1"/>
</dbReference>
<feature type="coiled-coil region" evidence="1">
    <location>
        <begin position="423"/>
        <end position="457"/>
    </location>
</feature>
<dbReference type="InterPro" id="IPR054178">
    <property type="entry name" value="Lpg0393-like_VPS9"/>
</dbReference>
<accession>A0AAX0WQG6</accession>
<dbReference type="AlphaFoldDB" id="A0AAX0WQG6"/>